<protein>
    <submittedName>
        <fullName evidence="7">Metallophosphoesterase family protein</fullName>
    </submittedName>
</protein>
<keyword evidence="1" id="KW-1003">Cell membrane</keyword>
<feature type="domain" description="Calcineurin-like phosphoesterase" evidence="6">
    <location>
        <begin position="25"/>
        <end position="219"/>
    </location>
</feature>
<dbReference type="InterPro" id="IPR043461">
    <property type="entry name" value="LpxH-like"/>
</dbReference>
<keyword evidence="4" id="KW-0472">Membrane</keyword>
<evidence type="ECO:0000256" key="1">
    <source>
        <dbReference type="ARBA" id="ARBA00022475"/>
    </source>
</evidence>
<reference evidence="7" key="2">
    <citation type="journal article" date="2021" name="PeerJ">
        <title>Extensive microbial diversity within the chicken gut microbiome revealed by metagenomics and culture.</title>
        <authorList>
            <person name="Gilroy R."/>
            <person name="Ravi A."/>
            <person name="Getino M."/>
            <person name="Pursley I."/>
            <person name="Horton D.L."/>
            <person name="Alikhan N.F."/>
            <person name="Baker D."/>
            <person name="Gharbi K."/>
            <person name="Hall N."/>
            <person name="Watson M."/>
            <person name="Adriaenssens E.M."/>
            <person name="Foster-Nyarko E."/>
            <person name="Jarju S."/>
            <person name="Secka A."/>
            <person name="Antonio M."/>
            <person name="Oren A."/>
            <person name="Chaudhuri R.R."/>
            <person name="La Ragione R."/>
            <person name="Hildebrand F."/>
            <person name="Pallen M.J."/>
        </authorList>
    </citation>
    <scope>NUCLEOTIDE SEQUENCE</scope>
    <source>
        <strain evidence="7">11300</strain>
    </source>
</reference>
<name>A0A9D1I3J2_9FIRM</name>
<dbReference type="Gene3D" id="3.60.21.10">
    <property type="match status" value="1"/>
</dbReference>
<dbReference type="InterPro" id="IPR004843">
    <property type="entry name" value="Calcineurin-like_PHP"/>
</dbReference>
<dbReference type="Pfam" id="PF00149">
    <property type="entry name" value="Metallophos"/>
    <property type="match status" value="1"/>
</dbReference>
<comment type="caution">
    <text evidence="7">The sequence shown here is derived from an EMBL/GenBank/DDBJ whole genome shotgun (WGS) entry which is preliminary data.</text>
</comment>
<dbReference type="EMBL" id="DVMO01000032">
    <property type="protein sequence ID" value="HIU27132.1"/>
    <property type="molecule type" value="Genomic_DNA"/>
</dbReference>
<evidence type="ECO:0000256" key="5">
    <source>
        <dbReference type="ARBA" id="ARBA00023211"/>
    </source>
</evidence>
<dbReference type="SUPFAM" id="SSF56300">
    <property type="entry name" value="Metallo-dependent phosphatases"/>
    <property type="match status" value="1"/>
</dbReference>
<evidence type="ECO:0000313" key="7">
    <source>
        <dbReference type="EMBL" id="HIU27132.1"/>
    </source>
</evidence>
<keyword evidence="2" id="KW-0997">Cell inner membrane</keyword>
<dbReference type="GO" id="GO:0046872">
    <property type="term" value="F:metal ion binding"/>
    <property type="evidence" value="ECO:0007669"/>
    <property type="project" value="UniProtKB-KW"/>
</dbReference>
<evidence type="ECO:0000256" key="2">
    <source>
        <dbReference type="ARBA" id="ARBA00022519"/>
    </source>
</evidence>
<gene>
    <name evidence="7" type="ORF">IAD16_01965</name>
</gene>
<sequence>MGYYDRRINKAVKTAGIIDGSEQTRIVFFSDCHRGDGSWSDSFLHNKILYQAALDYYWINGFTYVEVGDGDELWENRSFQRISEVHGDIFRSLRRFAASGRLHMIAGNHDKVKLKKGWPPAMGYGLHPCPCREAVIIHLPENHELFAIHGHQADFFNDKLWPLARFMVRYLWRPLELSGFKDPTSAARNYKKGSAVEKRLMDWAERNKINVISGHTHRPAMKKAGTVNYINTGSCVHPNGITCVELRDGKAGLIKWTQCVDENRRIYVCRQSLA</sequence>
<evidence type="ECO:0000256" key="3">
    <source>
        <dbReference type="ARBA" id="ARBA00022723"/>
    </source>
</evidence>
<accession>A0A9D1I3J2</accession>
<dbReference type="GO" id="GO:0009245">
    <property type="term" value="P:lipid A biosynthetic process"/>
    <property type="evidence" value="ECO:0007669"/>
    <property type="project" value="TreeGrafter"/>
</dbReference>
<dbReference type="AlphaFoldDB" id="A0A9D1I3J2"/>
<dbReference type="GO" id="GO:0016020">
    <property type="term" value="C:membrane"/>
    <property type="evidence" value="ECO:0007669"/>
    <property type="project" value="GOC"/>
</dbReference>
<keyword evidence="3" id="KW-0479">Metal-binding</keyword>
<evidence type="ECO:0000256" key="4">
    <source>
        <dbReference type="ARBA" id="ARBA00023136"/>
    </source>
</evidence>
<dbReference type="PANTHER" id="PTHR34990:SF2">
    <property type="entry name" value="BLL8164 PROTEIN"/>
    <property type="match status" value="1"/>
</dbReference>
<evidence type="ECO:0000313" key="8">
    <source>
        <dbReference type="Proteomes" id="UP000824091"/>
    </source>
</evidence>
<dbReference type="Proteomes" id="UP000824091">
    <property type="component" value="Unassembled WGS sequence"/>
</dbReference>
<reference evidence="7" key="1">
    <citation type="submission" date="2020-10" db="EMBL/GenBank/DDBJ databases">
        <authorList>
            <person name="Gilroy R."/>
        </authorList>
    </citation>
    <scope>NUCLEOTIDE SEQUENCE</scope>
    <source>
        <strain evidence="7">11300</strain>
    </source>
</reference>
<keyword evidence="5" id="KW-0464">Manganese</keyword>
<evidence type="ECO:0000259" key="6">
    <source>
        <dbReference type="Pfam" id="PF00149"/>
    </source>
</evidence>
<dbReference type="InterPro" id="IPR029052">
    <property type="entry name" value="Metallo-depent_PP-like"/>
</dbReference>
<proteinExistence type="predicted"/>
<organism evidence="7 8">
    <name type="scientific">Candidatus Fimisoma avicola</name>
    <dbReference type="NCBI Taxonomy" id="2840826"/>
    <lineage>
        <taxon>Bacteria</taxon>
        <taxon>Bacillati</taxon>
        <taxon>Bacillota</taxon>
        <taxon>Clostridia</taxon>
        <taxon>Eubacteriales</taxon>
        <taxon>Candidatus Fimisoma</taxon>
    </lineage>
</organism>
<dbReference type="GO" id="GO:0008758">
    <property type="term" value="F:UDP-2,3-diacylglucosamine hydrolase activity"/>
    <property type="evidence" value="ECO:0007669"/>
    <property type="project" value="TreeGrafter"/>
</dbReference>
<dbReference type="PANTHER" id="PTHR34990">
    <property type="entry name" value="UDP-2,3-DIACYLGLUCOSAMINE HYDROLASE-RELATED"/>
    <property type="match status" value="1"/>
</dbReference>